<evidence type="ECO:0000313" key="1">
    <source>
        <dbReference type="EMBL" id="CAN0561698.1"/>
    </source>
</evidence>
<evidence type="ECO:0000313" key="2">
    <source>
        <dbReference type="Proteomes" id="UP001162501"/>
    </source>
</evidence>
<reference evidence="1" key="1">
    <citation type="submission" date="2023-05" db="EMBL/GenBank/DDBJ databases">
        <authorList>
            <consortium name="ELIXIR-Norway"/>
        </authorList>
    </citation>
    <scope>NUCLEOTIDE SEQUENCE</scope>
</reference>
<accession>A0AC60A6R8</accession>
<name>A0AC60A6R8_RANTA</name>
<dbReference type="EMBL" id="OX596092">
    <property type="protein sequence ID" value="CAN0561698.1"/>
    <property type="molecule type" value="Genomic_DNA"/>
</dbReference>
<reference evidence="1" key="2">
    <citation type="submission" date="2025-03" db="EMBL/GenBank/DDBJ databases">
        <authorList>
            <consortium name="ELIXIR-Norway"/>
            <consortium name="Elixir Norway"/>
        </authorList>
    </citation>
    <scope>NUCLEOTIDE SEQUENCE</scope>
</reference>
<gene>
    <name evidence="1" type="ORF">MRATA1EN22A_LOCUS27230</name>
</gene>
<sequence length="222" mass="25197">MVIISFPKEDGTSLYQQAAERKHVGPKVEDKGVLMATLIRTDCRCLKKRHVSSHPRPREAHLHKDAELELEGYRRFEIETPPPCGITEGAHRQPFSRHGMSPECSEQQQCAILDTVTNQRSWKGPQPSEPTLTDDPETQKPLQAPDLNRLHAHRSRSTGQTYSCQLPIEPLKPADTFPKVLLPRERERQPGFPVDQGSWLPRLSTQLTTTNIALPMLFMKVL</sequence>
<protein>
    <submittedName>
        <fullName evidence="1">Uncharacterized protein</fullName>
    </submittedName>
</protein>
<dbReference type="Proteomes" id="UP001162501">
    <property type="component" value="Chromosome 8"/>
</dbReference>
<proteinExistence type="predicted"/>
<organism evidence="1 2">
    <name type="scientific">Rangifer tarandus platyrhynchus</name>
    <name type="common">Svalbard reindeer</name>
    <dbReference type="NCBI Taxonomy" id="3082113"/>
    <lineage>
        <taxon>Eukaryota</taxon>
        <taxon>Metazoa</taxon>
        <taxon>Chordata</taxon>
        <taxon>Craniata</taxon>
        <taxon>Vertebrata</taxon>
        <taxon>Euteleostomi</taxon>
        <taxon>Mammalia</taxon>
        <taxon>Eutheria</taxon>
        <taxon>Laurasiatheria</taxon>
        <taxon>Artiodactyla</taxon>
        <taxon>Ruminantia</taxon>
        <taxon>Pecora</taxon>
        <taxon>Cervidae</taxon>
        <taxon>Odocoileinae</taxon>
        <taxon>Rangifer</taxon>
    </lineage>
</organism>